<gene>
    <name evidence="2" type="ORF">A9Z42_0052960</name>
</gene>
<keyword evidence="3" id="KW-1185">Reference proteome</keyword>
<dbReference type="InterPro" id="IPR001810">
    <property type="entry name" value="F-box_dom"/>
</dbReference>
<evidence type="ECO:0000313" key="2">
    <source>
        <dbReference type="EMBL" id="OTA04697.1"/>
    </source>
</evidence>
<dbReference type="PROSITE" id="PS50181">
    <property type="entry name" value="FBOX"/>
    <property type="match status" value="1"/>
</dbReference>
<name>A0A2H2ZA99_TRIPA</name>
<accession>A0A2H2ZA99</accession>
<dbReference type="InterPro" id="IPR036047">
    <property type="entry name" value="F-box-like_dom_sf"/>
</dbReference>
<reference evidence="2 3" key="1">
    <citation type="journal article" date="2015" name="Genome Announc.">
        <title>Genome sequence and annotation of Trichoderma parareesei, the ancestor of the cellulase producer Trichoderma reesei.</title>
        <authorList>
            <person name="Yang D."/>
            <person name="Pomraning K."/>
            <person name="Kopchinskiy A."/>
            <person name="Karimi Aghcheh R."/>
            <person name="Atanasova L."/>
            <person name="Chenthamara K."/>
            <person name="Baker S.E."/>
            <person name="Zhang R."/>
            <person name="Shen Q."/>
            <person name="Freitag M."/>
            <person name="Kubicek C.P."/>
            <person name="Druzhinina I.S."/>
        </authorList>
    </citation>
    <scope>NUCLEOTIDE SEQUENCE [LARGE SCALE GENOMIC DNA]</scope>
    <source>
        <strain evidence="2 3">CBS 125925</strain>
    </source>
</reference>
<dbReference type="OrthoDB" id="4802432at2759"/>
<evidence type="ECO:0000313" key="3">
    <source>
        <dbReference type="Proteomes" id="UP000219286"/>
    </source>
</evidence>
<comment type="caution">
    <text evidence="2">The sequence shown here is derived from an EMBL/GenBank/DDBJ whole genome shotgun (WGS) entry which is preliminary data.</text>
</comment>
<organism evidence="2 3">
    <name type="scientific">Trichoderma parareesei</name>
    <name type="common">Filamentous fungus</name>
    <dbReference type="NCBI Taxonomy" id="858221"/>
    <lineage>
        <taxon>Eukaryota</taxon>
        <taxon>Fungi</taxon>
        <taxon>Dikarya</taxon>
        <taxon>Ascomycota</taxon>
        <taxon>Pezizomycotina</taxon>
        <taxon>Sordariomycetes</taxon>
        <taxon>Hypocreomycetidae</taxon>
        <taxon>Hypocreales</taxon>
        <taxon>Hypocreaceae</taxon>
        <taxon>Trichoderma</taxon>
    </lineage>
</organism>
<proteinExistence type="predicted"/>
<feature type="domain" description="F-box" evidence="1">
    <location>
        <begin position="1"/>
        <end position="47"/>
    </location>
</feature>
<dbReference type="AlphaFoldDB" id="A0A2H2ZA99"/>
<dbReference type="SUPFAM" id="SSF81383">
    <property type="entry name" value="F-box domain"/>
    <property type="match status" value="1"/>
</dbReference>
<protein>
    <recommendedName>
        <fullName evidence="1">F-box domain-containing protein</fullName>
    </recommendedName>
</protein>
<dbReference type="EMBL" id="LFMI01000537">
    <property type="protein sequence ID" value="OTA04697.1"/>
    <property type="molecule type" value="Genomic_DNA"/>
</dbReference>
<evidence type="ECO:0000259" key="1">
    <source>
        <dbReference type="PROSITE" id="PS50181"/>
    </source>
</evidence>
<sequence>MPLPNLPAEVRRMILTALVKDGRELASFAVVSREWQAVIEPQTFKRIRVTPSRIAELDDMTRRNRSHVRYLWLCVELERYGCDTCSPTGENNDAPMFNSVADDLLIKEAIQSLFSILSTWNTGSSLTLDISVYSTSDQEHWFKYLTFEPDDDEDEASSNQGYSYIPSFNQVASCEVDDPRHRWNTADLSVYKAQYAVQNVFTRILDDQPDQSDDEEMDGLEWWRELPLVPAITPFEG</sequence>
<dbReference type="Proteomes" id="UP000219286">
    <property type="component" value="Unassembled WGS sequence"/>
</dbReference>